<keyword evidence="3" id="KW-0378">Hydrolase</keyword>
<dbReference type="EMBL" id="CADCXY010000002">
    <property type="protein sequence ID" value="CAB0150808.1"/>
    <property type="molecule type" value="Genomic_DNA"/>
</dbReference>
<dbReference type="InterPro" id="IPR011059">
    <property type="entry name" value="Metal-dep_hydrolase_composite"/>
</dbReference>
<name>A0A6S6WLH1_9GAMM</name>
<dbReference type="InterPro" id="IPR032466">
    <property type="entry name" value="Metal_Hydrolase"/>
</dbReference>
<gene>
    <name evidence="3" type="primary">hutI_1</name>
    <name evidence="3" type="ORF">PSI9734_01248</name>
</gene>
<reference evidence="3 4" key="1">
    <citation type="submission" date="2020-02" db="EMBL/GenBank/DDBJ databases">
        <authorList>
            <person name="Rodrigo-Torres L."/>
            <person name="Arahal R. D."/>
            <person name="Lucena T."/>
        </authorList>
    </citation>
    <scope>NUCLEOTIDE SEQUENCE [LARGE SCALE GENOMIC DNA]</scope>
    <source>
        <strain evidence="3 4">CECT 9734</strain>
    </source>
</reference>
<dbReference type="PANTHER" id="PTHR43135">
    <property type="entry name" value="ALPHA-D-RIBOSE 1-METHYLPHOSPHONATE 5-TRIPHOSPHATE DIPHOSPHATASE"/>
    <property type="match status" value="1"/>
</dbReference>
<keyword evidence="1" id="KW-0732">Signal</keyword>
<dbReference type="EC" id="3.5.2.7" evidence="3"/>
<feature type="signal peptide" evidence="1">
    <location>
        <begin position="1"/>
        <end position="26"/>
    </location>
</feature>
<proteinExistence type="predicted"/>
<evidence type="ECO:0000313" key="3">
    <source>
        <dbReference type="EMBL" id="CAB0150808.1"/>
    </source>
</evidence>
<protein>
    <submittedName>
        <fullName evidence="3">Imidazolonepropionase</fullName>
        <ecNumber evidence="3">3.5.2.7</ecNumber>
    </submittedName>
</protein>
<dbReference type="InterPro" id="IPR057744">
    <property type="entry name" value="OTAase-like"/>
</dbReference>
<accession>A0A6S6WLH1</accession>
<dbReference type="AlphaFoldDB" id="A0A6S6WLH1"/>
<dbReference type="InterPro" id="IPR051781">
    <property type="entry name" value="Metallo-dep_Hydrolase"/>
</dbReference>
<evidence type="ECO:0000313" key="4">
    <source>
        <dbReference type="Proteomes" id="UP000481517"/>
    </source>
</evidence>
<dbReference type="PANTHER" id="PTHR43135:SF3">
    <property type="entry name" value="ALPHA-D-RIBOSE 1-METHYLPHOSPHONATE 5-TRIPHOSPHATE DIPHOSPHATASE"/>
    <property type="match status" value="1"/>
</dbReference>
<dbReference type="Pfam" id="PF01979">
    <property type="entry name" value="Amidohydro_1"/>
    <property type="match status" value="1"/>
</dbReference>
<dbReference type="InterPro" id="IPR006680">
    <property type="entry name" value="Amidohydro-rel"/>
</dbReference>
<dbReference type="Gene3D" id="3.20.20.140">
    <property type="entry name" value="Metal-dependent hydrolases"/>
    <property type="match status" value="1"/>
</dbReference>
<evidence type="ECO:0000259" key="2">
    <source>
        <dbReference type="Pfam" id="PF01979"/>
    </source>
</evidence>
<sequence length="435" mass="45957">MAQKNTTLKLAALTSSLLLAMGAAQADTLIYAGQLIDGTGAQPQSKQTIVVDNGRIKAIVDGFQQAESDDTVIDRRNGTVMPGFIDMHTHLTSQLAPGGYIHKFTKSAADVTINSVTYAEKTLHAGFTTVRDLGDSYNASIALRNAVNAGKVEGPRIFTAGKSIATTGGHADPTNGAKEDLYPSPTPADGVINGPYEARKAVRARYQDGADLIKLTVTGGVLSVAKSGQNPQFMIDEIQGIVDTARDYEMKVTVHAHGKEGMMRAIEAGVDSIEHGTYMDEEVMDAMKAKGVYYVPTITAGKSVAERAEIPGFFPELVQPKAKAIGPKIQSTFAAAYKAGVNIAFGTDAGVFDHGENYREFIYMVEAGMPPLEAIKAATHEAATLLGVIDDFGTLTVGKRADIVAVSADPLADIATLATIDLVIKDGVVVKNNPN</sequence>
<dbReference type="GO" id="GO:0050480">
    <property type="term" value="F:imidazolonepropionase activity"/>
    <property type="evidence" value="ECO:0007669"/>
    <property type="project" value="UniProtKB-EC"/>
</dbReference>
<dbReference type="Proteomes" id="UP000481517">
    <property type="component" value="Unassembled WGS sequence"/>
</dbReference>
<feature type="domain" description="Amidohydrolase-related" evidence="2">
    <location>
        <begin position="79"/>
        <end position="430"/>
    </location>
</feature>
<dbReference type="RefSeq" id="WP_173920379.1">
    <property type="nucleotide sequence ID" value="NZ_CADCXY010000002.1"/>
</dbReference>
<organism evidence="3 4">
    <name type="scientific">Pseudidiomarina piscicola</name>
    <dbReference type="NCBI Taxonomy" id="2614830"/>
    <lineage>
        <taxon>Bacteria</taxon>
        <taxon>Pseudomonadati</taxon>
        <taxon>Pseudomonadota</taxon>
        <taxon>Gammaproteobacteria</taxon>
        <taxon>Alteromonadales</taxon>
        <taxon>Idiomarinaceae</taxon>
        <taxon>Pseudidiomarina</taxon>
    </lineage>
</organism>
<dbReference type="SUPFAM" id="SSF51556">
    <property type="entry name" value="Metallo-dependent hydrolases"/>
    <property type="match status" value="1"/>
</dbReference>
<feature type="chain" id="PRO_5028860368" evidence="1">
    <location>
        <begin position="27"/>
        <end position="435"/>
    </location>
</feature>
<dbReference type="SUPFAM" id="SSF51338">
    <property type="entry name" value="Composite domain of metallo-dependent hydrolases"/>
    <property type="match status" value="1"/>
</dbReference>
<dbReference type="CDD" id="cd01299">
    <property type="entry name" value="Met_dep_hydrolase_A"/>
    <property type="match status" value="1"/>
</dbReference>
<keyword evidence="4" id="KW-1185">Reference proteome</keyword>
<dbReference type="Gene3D" id="2.30.40.10">
    <property type="entry name" value="Urease, subunit C, domain 1"/>
    <property type="match status" value="1"/>
</dbReference>
<evidence type="ECO:0000256" key="1">
    <source>
        <dbReference type="SAM" id="SignalP"/>
    </source>
</evidence>